<feature type="modified residue" description="4-aspartylphosphate" evidence="6">
    <location>
        <position position="468"/>
    </location>
</feature>
<dbReference type="SMART" id="SM00448">
    <property type="entry name" value="REC"/>
    <property type="match status" value="2"/>
</dbReference>
<dbReference type="SMART" id="SM00387">
    <property type="entry name" value="HATPase_c"/>
    <property type="match status" value="1"/>
</dbReference>
<dbReference type="PROSITE" id="PS50109">
    <property type="entry name" value="HIS_KIN"/>
    <property type="match status" value="1"/>
</dbReference>
<dbReference type="InterPro" id="IPR036890">
    <property type="entry name" value="HATPase_C_sf"/>
</dbReference>
<dbReference type="InterPro" id="IPR005467">
    <property type="entry name" value="His_kinase_dom"/>
</dbReference>
<dbReference type="EC" id="2.7.13.3" evidence="2"/>
<dbReference type="Pfam" id="PF00072">
    <property type="entry name" value="Response_reg"/>
    <property type="match status" value="2"/>
</dbReference>
<keyword evidence="11" id="KW-1185">Reference proteome</keyword>
<dbReference type="PROSITE" id="PS50110">
    <property type="entry name" value="RESPONSE_REGULATORY"/>
    <property type="match status" value="2"/>
</dbReference>
<dbReference type="InterPro" id="IPR004358">
    <property type="entry name" value="Sig_transdc_His_kin-like_C"/>
</dbReference>
<keyword evidence="7" id="KW-0175">Coiled coil</keyword>
<keyword evidence="5" id="KW-0418">Kinase</keyword>
<dbReference type="CDD" id="cd00082">
    <property type="entry name" value="HisKA"/>
    <property type="match status" value="1"/>
</dbReference>
<dbReference type="InterPro" id="IPR003594">
    <property type="entry name" value="HATPase_dom"/>
</dbReference>
<feature type="domain" description="Histidine kinase" evidence="8">
    <location>
        <begin position="172"/>
        <end position="390"/>
    </location>
</feature>
<reference evidence="10 11" key="1">
    <citation type="submission" date="2019-10" db="EMBL/GenBank/DDBJ databases">
        <title>Taxonomy of Antarctic Massilia spp.: description of Massilia rubra sp. nov., Massilia aquatica sp. nov., Massilia mucilaginosa sp. nov., Massilia frigida sp. nov. isolated from streams, lakes and regoliths.</title>
        <authorList>
            <person name="Holochova P."/>
            <person name="Sedlacek I."/>
            <person name="Kralova S."/>
            <person name="Maslanova I."/>
            <person name="Busse H.-J."/>
            <person name="Stankova E."/>
            <person name="Vrbovska V."/>
            <person name="Kovarovic V."/>
            <person name="Bartak M."/>
            <person name="Svec P."/>
            <person name="Pantucek R."/>
        </authorList>
    </citation>
    <scope>NUCLEOTIDE SEQUENCE [LARGE SCALE GENOMIC DNA]</scope>
    <source>
        <strain evidence="10 11">CCM 8695</strain>
    </source>
</reference>
<dbReference type="Pfam" id="PF02518">
    <property type="entry name" value="HATPase_c"/>
    <property type="match status" value="1"/>
</dbReference>
<evidence type="ECO:0000259" key="8">
    <source>
        <dbReference type="PROSITE" id="PS50109"/>
    </source>
</evidence>
<dbReference type="RefSeq" id="WP_167087135.1">
    <property type="nucleotide sequence ID" value="NZ_WHJG01000011.1"/>
</dbReference>
<evidence type="ECO:0000256" key="4">
    <source>
        <dbReference type="ARBA" id="ARBA00022679"/>
    </source>
</evidence>
<evidence type="ECO:0000256" key="1">
    <source>
        <dbReference type="ARBA" id="ARBA00000085"/>
    </source>
</evidence>
<feature type="domain" description="Response regulatory" evidence="9">
    <location>
        <begin position="418"/>
        <end position="535"/>
    </location>
</feature>
<evidence type="ECO:0000256" key="5">
    <source>
        <dbReference type="ARBA" id="ARBA00022777"/>
    </source>
</evidence>
<proteinExistence type="predicted"/>
<evidence type="ECO:0000259" key="9">
    <source>
        <dbReference type="PROSITE" id="PS50110"/>
    </source>
</evidence>
<dbReference type="InterPro" id="IPR001789">
    <property type="entry name" value="Sig_transdc_resp-reg_receiver"/>
</dbReference>
<feature type="domain" description="Response regulatory" evidence="9">
    <location>
        <begin position="8"/>
        <end position="122"/>
    </location>
</feature>
<keyword evidence="3 6" id="KW-0597">Phosphoprotein</keyword>
<dbReference type="Gene3D" id="3.30.565.10">
    <property type="entry name" value="Histidine kinase-like ATPase, C-terminal domain"/>
    <property type="match status" value="1"/>
</dbReference>
<evidence type="ECO:0000313" key="10">
    <source>
        <dbReference type="EMBL" id="NHZ80181.1"/>
    </source>
</evidence>
<dbReference type="CDD" id="cd16922">
    <property type="entry name" value="HATPase_EvgS-ArcB-TorS-like"/>
    <property type="match status" value="1"/>
</dbReference>
<feature type="modified residue" description="4-aspartylphosphate" evidence="6">
    <location>
        <position position="57"/>
    </location>
</feature>
<evidence type="ECO:0000256" key="6">
    <source>
        <dbReference type="PROSITE-ProRule" id="PRU00169"/>
    </source>
</evidence>
<dbReference type="InterPro" id="IPR011006">
    <property type="entry name" value="CheY-like_superfamily"/>
</dbReference>
<protein>
    <recommendedName>
        <fullName evidence="2">histidine kinase</fullName>
        <ecNumber evidence="2">2.7.13.3</ecNumber>
    </recommendedName>
</protein>
<name>A0ABX0NCI9_9BURK</name>
<dbReference type="PRINTS" id="PR00344">
    <property type="entry name" value="BCTRLSENSOR"/>
</dbReference>
<keyword evidence="4" id="KW-0808">Transferase</keyword>
<evidence type="ECO:0000256" key="7">
    <source>
        <dbReference type="SAM" id="Coils"/>
    </source>
</evidence>
<dbReference type="Gene3D" id="1.10.287.130">
    <property type="match status" value="1"/>
</dbReference>
<feature type="coiled-coil region" evidence="7">
    <location>
        <begin position="131"/>
        <end position="165"/>
    </location>
</feature>
<evidence type="ECO:0000256" key="3">
    <source>
        <dbReference type="ARBA" id="ARBA00022553"/>
    </source>
</evidence>
<dbReference type="SUPFAM" id="SSF52172">
    <property type="entry name" value="CheY-like"/>
    <property type="match status" value="2"/>
</dbReference>
<comment type="caution">
    <text evidence="10">The sequence shown here is derived from an EMBL/GenBank/DDBJ whole genome shotgun (WGS) entry which is preliminary data.</text>
</comment>
<evidence type="ECO:0000313" key="11">
    <source>
        <dbReference type="Proteomes" id="UP000621455"/>
    </source>
</evidence>
<dbReference type="PANTHER" id="PTHR43047:SF72">
    <property type="entry name" value="OSMOSENSING HISTIDINE PROTEIN KINASE SLN1"/>
    <property type="match status" value="1"/>
</dbReference>
<gene>
    <name evidence="10" type="ORF">F2P44_12980</name>
</gene>
<dbReference type="Proteomes" id="UP000621455">
    <property type="component" value="Unassembled WGS sequence"/>
</dbReference>
<dbReference type="InterPro" id="IPR036097">
    <property type="entry name" value="HisK_dim/P_sf"/>
</dbReference>
<dbReference type="SMART" id="SM00388">
    <property type="entry name" value="HisKA"/>
    <property type="match status" value="1"/>
</dbReference>
<dbReference type="Gene3D" id="3.40.50.2300">
    <property type="match status" value="2"/>
</dbReference>
<dbReference type="SUPFAM" id="SSF55874">
    <property type="entry name" value="ATPase domain of HSP90 chaperone/DNA topoisomerase II/histidine kinase"/>
    <property type="match status" value="1"/>
</dbReference>
<dbReference type="PANTHER" id="PTHR43047">
    <property type="entry name" value="TWO-COMPONENT HISTIDINE PROTEIN KINASE"/>
    <property type="match status" value="1"/>
</dbReference>
<dbReference type="EMBL" id="WHJG01000011">
    <property type="protein sequence ID" value="NHZ80181.1"/>
    <property type="molecule type" value="Genomic_DNA"/>
</dbReference>
<comment type="catalytic activity">
    <reaction evidence="1">
        <text>ATP + protein L-histidine = ADP + protein N-phospho-L-histidine.</text>
        <dbReference type="EC" id="2.7.13.3"/>
    </reaction>
</comment>
<organism evidence="10 11">
    <name type="scientific">Massilia frigida</name>
    <dbReference type="NCBI Taxonomy" id="2609281"/>
    <lineage>
        <taxon>Bacteria</taxon>
        <taxon>Pseudomonadati</taxon>
        <taxon>Pseudomonadota</taxon>
        <taxon>Betaproteobacteria</taxon>
        <taxon>Burkholderiales</taxon>
        <taxon>Oxalobacteraceae</taxon>
        <taxon>Telluria group</taxon>
        <taxon>Massilia</taxon>
    </lineage>
</organism>
<accession>A0ABX0NCI9</accession>
<evidence type="ECO:0000256" key="2">
    <source>
        <dbReference type="ARBA" id="ARBA00012438"/>
    </source>
</evidence>
<dbReference type="SUPFAM" id="SSF47384">
    <property type="entry name" value="Homodimeric domain of signal transducing histidine kinase"/>
    <property type="match status" value="1"/>
</dbReference>
<dbReference type="Pfam" id="PF00512">
    <property type="entry name" value="HisKA"/>
    <property type="match status" value="1"/>
</dbReference>
<dbReference type="InterPro" id="IPR003661">
    <property type="entry name" value="HisK_dim/P_dom"/>
</dbReference>
<sequence length="547" mass="58578">MDAKPPIRVLVVDDEANHVRALCDTLGIRGYAMMGCCSAEEALAVLRQAQFELLLADLIMPGTGGIELVQAARAFDPDLACIIMTGEGSIASAVQAMQVGALDYILKPCKLSAILPVLARAIATRQLRIDNAALERQVREHAAVLAALNVDLEQARREAERSNEMKSVFLATMSHELRTPLNAILGFAQILNSETLPSTPAQKKQFVGHILQAGKHLLVLINEVLDLARVESGTLTVSIEPVALAPVLTECAALVAPLADRGQIALGFPTIAGVHVLCDRIRLKQVMINILSNAIKYNREHGSVTVNCELADEGKVRIGVRDTGAGLDATQLAHLFEPFNRLGRDAGVEEGTGIGLALTRHLVELMGGVISVESRADVGSTFWVTLPLSKQIALPVAPADGGAANGTGRTRASRTISTLLYIEDNPGNLRLVEEIVLPRADLRLLSAPDGHTGIALARQHLPHVILVDINLPGIDGYEIRRLLRADPRTARIPVIAVSASAMPSDVARGKEAGFYCYLTKPIDIDIFSGAIDRALVEHARNADTTTK</sequence>